<gene>
    <name evidence="2" type="ORF">FDQ92_14510</name>
</gene>
<dbReference type="OrthoDB" id="5418888at2"/>
<dbReference type="SUPFAM" id="SSF47240">
    <property type="entry name" value="Ferritin-like"/>
    <property type="match status" value="1"/>
</dbReference>
<dbReference type="PANTHER" id="PTHR33531">
    <property type="entry name" value="RUBRERYTHRIN SUBFAMILY"/>
    <property type="match status" value="1"/>
</dbReference>
<evidence type="ECO:0000313" key="3">
    <source>
        <dbReference type="Proteomes" id="UP000298602"/>
    </source>
</evidence>
<proteinExistence type="predicted"/>
<reference evidence="2 3" key="2">
    <citation type="submission" date="2019-05" db="EMBL/GenBank/DDBJ databases">
        <authorList>
            <person name="Suflita J.M."/>
            <person name="Marks C.R."/>
        </authorList>
    </citation>
    <scope>NUCLEOTIDE SEQUENCE [LARGE SCALE GENOMIC DNA]</scope>
    <source>
        <strain evidence="2 3">ALDC</strain>
    </source>
</reference>
<evidence type="ECO:0000259" key="1">
    <source>
        <dbReference type="Pfam" id="PF02915"/>
    </source>
</evidence>
<dbReference type="Gene3D" id="1.20.1260.10">
    <property type="match status" value="1"/>
</dbReference>
<name>A0A4P8L5L6_9BACT</name>
<dbReference type="PANTHER" id="PTHR33531:SF7">
    <property type="entry name" value="HYPOTHETICAL MEMBRANE PROTEIN, CONSERVED"/>
    <property type="match status" value="1"/>
</dbReference>
<dbReference type="Pfam" id="PF02915">
    <property type="entry name" value="Rubrerythrin"/>
    <property type="match status" value="1"/>
</dbReference>
<dbReference type="InterPro" id="IPR009078">
    <property type="entry name" value="Ferritin-like_SF"/>
</dbReference>
<organism evidence="2 3">
    <name type="scientific">Desulfoglaeba alkanexedens ALDC</name>
    <dbReference type="NCBI Taxonomy" id="980445"/>
    <lineage>
        <taxon>Bacteria</taxon>
        <taxon>Pseudomonadati</taxon>
        <taxon>Thermodesulfobacteriota</taxon>
        <taxon>Syntrophobacteria</taxon>
        <taxon>Syntrophobacterales</taxon>
        <taxon>Syntrophobacteraceae</taxon>
        <taxon>Desulfoglaeba</taxon>
    </lineage>
</organism>
<evidence type="ECO:0000313" key="2">
    <source>
        <dbReference type="EMBL" id="QCQ23279.1"/>
    </source>
</evidence>
<dbReference type="CDD" id="cd01045">
    <property type="entry name" value="Ferritin_like_AB"/>
    <property type="match status" value="1"/>
</dbReference>
<accession>A0A4P8L5L6</accession>
<protein>
    <recommendedName>
        <fullName evidence="1">Rubrerythrin diiron-binding domain-containing protein</fullName>
    </recommendedName>
</protein>
<dbReference type="Proteomes" id="UP000298602">
    <property type="component" value="Chromosome"/>
</dbReference>
<dbReference type="RefSeq" id="WP_137425558.1">
    <property type="nucleotide sequence ID" value="NZ_CP040098.1"/>
</dbReference>
<dbReference type="GO" id="GO:0016491">
    <property type="term" value="F:oxidoreductase activity"/>
    <property type="evidence" value="ECO:0007669"/>
    <property type="project" value="InterPro"/>
</dbReference>
<feature type="domain" description="Rubrerythrin diiron-binding" evidence="1">
    <location>
        <begin position="6"/>
        <end position="63"/>
    </location>
</feature>
<dbReference type="EMBL" id="CP040098">
    <property type="protein sequence ID" value="QCQ23279.1"/>
    <property type="molecule type" value="Genomic_DNA"/>
</dbReference>
<reference evidence="2 3" key="1">
    <citation type="submission" date="2019-05" db="EMBL/GenBank/DDBJ databases">
        <title>The Complete Genome Sequence of the n-alkane-degrading Desulfoglaeba alkanexedens ALDC reveals multiple alkylsuccinate synthase gene clusters.</title>
        <authorList>
            <person name="Callaghan A.V."/>
            <person name="Davidova I.A."/>
            <person name="Duncan K.E."/>
            <person name="Morris B."/>
            <person name="McInerney M.J."/>
        </authorList>
    </citation>
    <scope>NUCLEOTIDE SEQUENCE [LARGE SCALE GENOMIC DNA]</scope>
    <source>
        <strain evidence="2 3">ALDC</strain>
    </source>
</reference>
<dbReference type="AlphaFoldDB" id="A0A4P8L5L6"/>
<keyword evidence="3" id="KW-1185">Reference proteome</keyword>
<dbReference type="InterPro" id="IPR012347">
    <property type="entry name" value="Ferritin-like"/>
</dbReference>
<sequence length="157" mass="18230">MFSFAEVLDMAIRLEKNGERYYRNAVEQLQNPELCHVLLRLAEDEVEHRDWFMELKQAHFEATGPPDPLEIEAGELLQGIVGSQTFSLDEVDPREFDTPEGILLAAVGFEKDTILFYEFLQSFVTDPETLENLRMIIEEENEHVKILEEQLQEYVAP</sequence>
<dbReference type="KEGG" id="dax:FDQ92_14510"/>
<dbReference type="GO" id="GO:0046872">
    <property type="term" value="F:metal ion binding"/>
    <property type="evidence" value="ECO:0007669"/>
    <property type="project" value="InterPro"/>
</dbReference>
<dbReference type="InterPro" id="IPR003251">
    <property type="entry name" value="Rr_diiron-bd_dom"/>
</dbReference>